<feature type="chain" id="PRO_5011553707" description="UrcA family protein" evidence="1">
    <location>
        <begin position="23"/>
        <end position="94"/>
    </location>
</feature>
<dbReference type="AlphaFoldDB" id="A0A1H7FT12"/>
<reference evidence="3" key="1">
    <citation type="submission" date="2016-10" db="EMBL/GenBank/DDBJ databases">
        <authorList>
            <person name="Varghese N."/>
            <person name="Submissions S."/>
        </authorList>
    </citation>
    <scope>NUCLEOTIDE SEQUENCE [LARGE SCALE GENOMIC DNA]</scope>
    <source>
        <strain evidence="3">JS21-1</strain>
    </source>
</reference>
<keyword evidence="1" id="KW-0732">Signal</keyword>
<dbReference type="STRING" id="1855283.SAMN05216382_0124"/>
<protein>
    <recommendedName>
        <fullName evidence="4">UrcA family protein</fullName>
    </recommendedName>
</protein>
<gene>
    <name evidence="2" type="ORF">SAMN05216382_0124</name>
</gene>
<dbReference type="RefSeq" id="WP_093002329.1">
    <property type="nucleotide sequence ID" value="NZ_FNZZ01000001.1"/>
</dbReference>
<evidence type="ECO:0000313" key="2">
    <source>
        <dbReference type="EMBL" id="SEK29051.1"/>
    </source>
</evidence>
<dbReference type="EMBL" id="FNZZ01000001">
    <property type="protein sequence ID" value="SEK29051.1"/>
    <property type="molecule type" value="Genomic_DNA"/>
</dbReference>
<dbReference type="OrthoDB" id="9865887at2"/>
<evidence type="ECO:0000256" key="1">
    <source>
        <dbReference type="SAM" id="SignalP"/>
    </source>
</evidence>
<dbReference type="Proteomes" id="UP000199214">
    <property type="component" value="Unassembled WGS sequence"/>
</dbReference>
<keyword evidence="3" id="KW-1185">Reference proteome</keyword>
<evidence type="ECO:0000313" key="3">
    <source>
        <dbReference type="Proteomes" id="UP000199214"/>
    </source>
</evidence>
<name>A0A1H7FT12_9SPHN</name>
<feature type="signal peptide" evidence="1">
    <location>
        <begin position="1"/>
        <end position="22"/>
    </location>
</feature>
<organism evidence="2 3">
    <name type="scientific">Sphingomonas palmae</name>
    <dbReference type="NCBI Taxonomy" id="1855283"/>
    <lineage>
        <taxon>Bacteria</taxon>
        <taxon>Pseudomonadati</taxon>
        <taxon>Pseudomonadota</taxon>
        <taxon>Alphaproteobacteria</taxon>
        <taxon>Sphingomonadales</taxon>
        <taxon>Sphingomonadaceae</taxon>
        <taxon>Sphingomonas</taxon>
    </lineage>
</organism>
<proteinExistence type="predicted"/>
<sequence>MIRQTLIAAAAFAATLAGSAQADTGRAVPSRAVITRTAMDGSTVCLRTAESAGCASYQATLLRTVGQKAAASRTNISVNDLGRRQLSALIASIN</sequence>
<evidence type="ECO:0008006" key="4">
    <source>
        <dbReference type="Google" id="ProtNLM"/>
    </source>
</evidence>
<accession>A0A1H7FT12</accession>